<evidence type="ECO:0000256" key="15">
    <source>
        <dbReference type="ARBA" id="ARBA00040883"/>
    </source>
</evidence>
<dbReference type="PANTHER" id="PTHR34265:SF1">
    <property type="entry name" value="TYPE III PANTOTHENATE KINASE"/>
    <property type="match status" value="1"/>
</dbReference>
<dbReference type="GO" id="GO:0005737">
    <property type="term" value="C:cytoplasm"/>
    <property type="evidence" value="ECO:0007669"/>
    <property type="project" value="UniProtKB-SubCell"/>
</dbReference>
<dbReference type="Pfam" id="PF03309">
    <property type="entry name" value="Pan_kinase"/>
    <property type="match status" value="1"/>
</dbReference>
<dbReference type="NCBIfam" id="TIGR00671">
    <property type="entry name" value="baf"/>
    <property type="match status" value="1"/>
</dbReference>
<comment type="catalytic activity">
    <reaction evidence="1 16">
        <text>(R)-pantothenate + ATP = (R)-4'-phosphopantothenate + ADP + H(+)</text>
        <dbReference type="Rhea" id="RHEA:16373"/>
        <dbReference type="ChEBI" id="CHEBI:10986"/>
        <dbReference type="ChEBI" id="CHEBI:15378"/>
        <dbReference type="ChEBI" id="CHEBI:29032"/>
        <dbReference type="ChEBI" id="CHEBI:30616"/>
        <dbReference type="ChEBI" id="CHEBI:456216"/>
        <dbReference type="EC" id="2.7.1.33"/>
    </reaction>
</comment>
<evidence type="ECO:0000256" key="10">
    <source>
        <dbReference type="ARBA" id="ARBA00022777"/>
    </source>
</evidence>
<evidence type="ECO:0000256" key="9">
    <source>
        <dbReference type="ARBA" id="ARBA00022741"/>
    </source>
</evidence>
<comment type="function">
    <text evidence="16">Catalyzes the phosphorylation of pantothenate (Pan), the first step in CoA biosynthesis.</text>
</comment>
<evidence type="ECO:0000313" key="17">
    <source>
        <dbReference type="EMBL" id="OOP55963.1"/>
    </source>
</evidence>
<accession>A0A1V4AS60</accession>
<dbReference type="GO" id="GO:0046872">
    <property type="term" value="F:metal ion binding"/>
    <property type="evidence" value="ECO:0007669"/>
    <property type="project" value="UniProtKB-KW"/>
</dbReference>
<evidence type="ECO:0000256" key="5">
    <source>
        <dbReference type="ARBA" id="ARBA00011738"/>
    </source>
</evidence>
<keyword evidence="9 16" id="KW-0547">Nucleotide-binding</keyword>
<feature type="binding site" evidence="16">
    <location>
        <position position="122"/>
    </location>
    <ligand>
        <name>K(+)</name>
        <dbReference type="ChEBI" id="CHEBI:29103"/>
    </ligand>
</feature>
<keyword evidence="8 16" id="KW-0808">Transferase</keyword>
<dbReference type="STRING" id="1004156.AYP45_11825"/>
<feature type="active site" description="Proton acceptor" evidence="16">
    <location>
        <position position="102"/>
    </location>
</feature>
<keyword evidence="11 16" id="KW-0067">ATP-binding</keyword>
<dbReference type="Gene3D" id="3.30.420.40">
    <property type="match status" value="2"/>
</dbReference>
<dbReference type="AlphaFoldDB" id="A0A1V4AS60"/>
<feature type="binding site" evidence="16">
    <location>
        <position position="177"/>
    </location>
    <ligand>
        <name>substrate</name>
    </ligand>
</feature>
<protein>
    <recommendedName>
        <fullName evidence="15 16">Type III pantothenate kinase</fullName>
        <ecNumber evidence="6 16">2.7.1.33</ecNumber>
    </recommendedName>
    <alternativeName>
        <fullName evidence="16">PanK-III</fullName>
    </alternativeName>
    <alternativeName>
        <fullName evidence="16">Pantothenic acid kinase</fullName>
    </alternativeName>
</protein>
<comment type="caution">
    <text evidence="16">Lacks conserved residue(s) required for the propagation of feature annotation.</text>
</comment>
<comment type="similarity">
    <text evidence="14 16">Belongs to the type III pantothenate kinase family.</text>
</comment>
<dbReference type="PANTHER" id="PTHR34265">
    <property type="entry name" value="TYPE III PANTOTHENATE KINASE"/>
    <property type="match status" value="1"/>
</dbReference>
<dbReference type="GO" id="GO:0005524">
    <property type="term" value="F:ATP binding"/>
    <property type="evidence" value="ECO:0007669"/>
    <property type="project" value="UniProtKB-UniRule"/>
</dbReference>
<dbReference type="EMBL" id="AYTS01000107">
    <property type="protein sequence ID" value="OOP55963.1"/>
    <property type="molecule type" value="Genomic_DNA"/>
</dbReference>
<evidence type="ECO:0000256" key="3">
    <source>
        <dbReference type="ARBA" id="ARBA00004496"/>
    </source>
</evidence>
<gene>
    <name evidence="16" type="primary">coaX</name>
    <name evidence="17" type="ORF">AYP45_11825</name>
</gene>
<dbReference type="InterPro" id="IPR043129">
    <property type="entry name" value="ATPase_NBD"/>
</dbReference>
<comment type="cofactor">
    <cofactor evidence="16">
        <name>NH4(+)</name>
        <dbReference type="ChEBI" id="CHEBI:28938"/>
    </cofactor>
    <cofactor evidence="16">
        <name>K(+)</name>
        <dbReference type="ChEBI" id="CHEBI:29103"/>
    </cofactor>
    <text evidence="16">A monovalent cation. Ammonium or potassium.</text>
</comment>
<evidence type="ECO:0000256" key="12">
    <source>
        <dbReference type="ARBA" id="ARBA00022958"/>
    </source>
</evidence>
<dbReference type="GO" id="GO:0015937">
    <property type="term" value="P:coenzyme A biosynthetic process"/>
    <property type="evidence" value="ECO:0007669"/>
    <property type="project" value="UniProtKB-UniRule"/>
</dbReference>
<keyword evidence="13 16" id="KW-0173">Coenzyme A biosynthesis</keyword>
<name>A0A1V4AS60_9BACT</name>
<evidence type="ECO:0000256" key="8">
    <source>
        <dbReference type="ARBA" id="ARBA00022679"/>
    </source>
</evidence>
<sequence length="253" mass="27139">MRLAIDIGNTNIHIGVFEEDYLQSAHTVSSGHLLQSNFTETPDPAIFSRAQAIILASVNPSAEASVLEYLGKHSRAPVYRIGKEIPVPIPILTESPEMVGVDRLVNAIAAFEKTKTWTIVVDAGTAITIDGINEKGAFLGGIIAPGLETSSKALHHATALLPLIPIHKPKNIVGKNTEEAIQSGVYWGTIGMVSHLIDMMRYEMKTQPAVIATGGNAALLAQEIPAIATILPHLTLEGIHLAYKMNLALQQPH</sequence>
<reference evidence="17 18" key="1">
    <citation type="journal article" date="2017" name="Water Res.">
        <title>Discovery and metagenomic analysis of an anammox bacterial enrichment related to Candidatus "Brocadia caroliniensis" in a full-scale glycerol-fed nitritation-denitritation separate centrate treatment process.</title>
        <authorList>
            <person name="Park H."/>
            <person name="Brotto A.C."/>
            <person name="van Loosdrecht M.C."/>
            <person name="Chandran K."/>
        </authorList>
    </citation>
    <scope>NUCLEOTIDE SEQUENCE [LARGE SCALE GENOMIC DNA]</scope>
    <source>
        <strain evidence="17">26THWARD</strain>
    </source>
</reference>
<feature type="binding site" evidence="16">
    <location>
        <begin position="6"/>
        <end position="13"/>
    </location>
    <ligand>
        <name>ATP</name>
        <dbReference type="ChEBI" id="CHEBI:30616"/>
    </ligand>
</feature>
<evidence type="ECO:0000256" key="11">
    <source>
        <dbReference type="ARBA" id="ARBA00022840"/>
    </source>
</evidence>
<feature type="binding site" evidence="16">
    <location>
        <position position="125"/>
    </location>
    <ligand>
        <name>ATP</name>
        <dbReference type="ChEBI" id="CHEBI:30616"/>
    </ligand>
</feature>
<keyword evidence="12 16" id="KW-0630">Potassium</keyword>
<dbReference type="EC" id="2.7.1.33" evidence="6 16"/>
<dbReference type="InterPro" id="IPR004619">
    <property type="entry name" value="Type_III_PanK"/>
</dbReference>
<dbReference type="Proteomes" id="UP000189681">
    <property type="component" value="Unassembled WGS sequence"/>
</dbReference>
<evidence type="ECO:0000256" key="16">
    <source>
        <dbReference type="HAMAP-Rule" id="MF_01274"/>
    </source>
</evidence>
<evidence type="ECO:0000256" key="4">
    <source>
        <dbReference type="ARBA" id="ARBA00005225"/>
    </source>
</evidence>
<keyword evidence="16" id="KW-0479">Metal-binding</keyword>
<organism evidence="17 18">
    <name type="scientific">Candidatus Brocadia carolinensis</name>
    <dbReference type="NCBI Taxonomy" id="1004156"/>
    <lineage>
        <taxon>Bacteria</taxon>
        <taxon>Pseudomonadati</taxon>
        <taxon>Planctomycetota</taxon>
        <taxon>Candidatus Brocadiia</taxon>
        <taxon>Candidatus Brocadiales</taxon>
        <taxon>Candidatus Brocadiaceae</taxon>
        <taxon>Candidatus Brocadia</taxon>
    </lineage>
</organism>
<evidence type="ECO:0000256" key="1">
    <source>
        <dbReference type="ARBA" id="ARBA00001206"/>
    </source>
</evidence>
<keyword evidence="7 16" id="KW-0963">Cytoplasm</keyword>
<evidence type="ECO:0000256" key="7">
    <source>
        <dbReference type="ARBA" id="ARBA00022490"/>
    </source>
</evidence>
<dbReference type="SUPFAM" id="SSF53067">
    <property type="entry name" value="Actin-like ATPase domain"/>
    <property type="match status" value="2"/>
</dbReference>
<comment type="subcellular location">
    <subcellularLocation>
        <location evidence="3 16">Cytoplasm</location>
    </subcellularLocation>
</comment>
<dbReference type="UniPathway" id="UPA00241">
    <property type="reaction ID" value="UER00352"/>
</dbReference>
<evidence type="ECO:0000256" key="6">
    <source>
        <dbReference type="ARBA" id="ARBA00012102"/>
    </source>
</evidence>
<evidence type="ECO:0000256" key="14">
    <source>
        <dbReference type="ARBA" id="ARBA00038036"/>
    </source>
</evidence>
<comment type="caution">
    <text evidence="17">The sequence shown here is derived from an EMBL/GenBank/DDBJ whole genome shotgun (WGS) entry which is preliminary data.</text>
</comment>
<comment type="pathway">
    <text evidence="4 16">Cofactor biosynthesis; coenzyme A biosynthesis; CoA from (R)-pantothenate: step 1/5.</text>
</comment>
<evidence type="ECO:0000256" key="2">
    <source>
        <dbReference type="ARBA" id="ARBA00001958"/>
    </source>
</evidence>
<proteinExistence type="inferred from homology"/>
<dbReference type="GO" id="GO:0004594">
    <property type="term" value="F:pantothenate kinase activity"/>
    <property type="evidence" value="ECO:0007669"/>
    <property type="project" value="UniProtKB-UniRule"/>
</dbReference>
<keyword evidence="10 16" id="KW-0418">Kinase</keyword>
<comment type="cofactor">
    <cofactor evidence="2">
        <name>K(+)</name>
        <dbReference type="ChEBI" id="CHEBI:29103"/>
    </cofactor>
</comment>
<dbReference type="CDD" id="cd24015">
    <property type="entry name" value="ASKHA_NBD_PanK-III"/>
    <property type="match status" value="1"/>
</dbReference>
<comment type="subunit">
    <text evidence="5 16">Homodimer.</text>
</comment>
<feature type="binding site" evidence="16">
    <location>
        <begin position="100"/>
        <end position="103"/>
    </location>
    <ligand>
        <name>substrate</name>
    </ligand>
</feature>
<evidence type="ECO:0000256" key="13">
    <source>
        <dbReference type="ARBA" id="ARBA00022993"/>
    </source>
</evidence>
<evidence type="ECO:0000313" key="18">
    <source>
        <dbReference type="Proteomes" id="UP000189681"/>
    </source>
</evidence>
<dbReference type="HAMAP" id="MF_01274">
    <property type="entry name" value="Pantothen_kinase_3"/>
    <property type="match status" value="1"/>
</dbReference>